<dbReference type="PRINTS" id="PR00765">
    <property type="entry name" value="CRBOXYPTASEA"/>
</dbReference>
<dbReference type="GO" id="GO:0004180">
    <property type="term" value="F:carboxypeptidase activity"/>
    <property type="evidence" value="ECO:0007669"/>
    <property type="project" value="UniProtKB-KW"/>
</dbReference>
<evidence type="ECO:0000256" key="9">
    <source>
        <dbReference type="ARBA" id="ARBA00023049"/>
    </source>
</evidence>
<dbReference type="Gene3D" id="3.30.70.340">
    <property type="entry name" value="Metallocarboxypeptidase-like"/>
    <property type="match status" value="1"/>
</dbReference>
<evidence type="ECO:0000259" key="13">
    <source>
        <dbReference type="PROSITE" id="PS52035"/>
    </source>
</evidence>
<evidence type="ECO:0000256" key="12">
    <source>
        <dbReference type="SAM" id="SignalP"/>
    </source>
</evidence>
<dbReference type="GO" id="GO:0008237">
    <property type="term" value="F:metallopeptidase activity"/>
    <property type="evidence" value="ECO:0007669"/>
    <property type="project" value="UniProtKB-KW"/>
</dbReference>
<evidence type="ECO:0000256" key="5">
    <source>
        <dbReference type="ARBA" id="ARBA00022723"/>
    </source>
</evidence>
<dbReference type="AlphaFoldDB" id="A0ABD2IZ23"/>
<accession>A0ABD2IZ23</accession>
<dbReference type="SUPFAM" id="SSF53187">
    <property type="entry name" value="Zn-dependent exopeptidases"/>
    <property type="match status" value="1"/>
</dbReference>
<comment type="cofactor">
    <cofactor evidence="1">
        <name>Zn(2+)</name>
        <dbReference type="ChEBI" id="CHEBI:29105"/>
    </cofactor>
</comment>
<dbReference type="EMBL" id="JBICCN010000232">
    <property type="protein sequence ID" value="KAL3085134.1"/>
    <property type="molecule type" value="Genomic_DNA"/>
</dbReference>
<evidence type="ECO:0000313" key="14">
    <source>
        <dbReference type="EMBL" id="KAL3085134.1"/>
    </source>
</evidence>
<keyword evidence="9" id="KW-0482">Metalloprotease</keyword>
<comment type="similarity">
    <text evidence="2 11">Belongs to the peptidase M14 family.</text>
</comment>
<dbReference type="SUPFAM" id="SSF54897">
    <property type="entry name" value="Protease propeptides/inhibitors"/>
    <property type="match status" value="1"/>
</dbReference>
<evidence type="ECO:0000256" key="3">
    <source>
        <dbReference type="ARBA" id="ARBA00022645"/>
    </source>
</evidence>
<comment type="caution">
    <text evidence="14">The sequence shown here is derived from an EMBL/GenBank/DDBJ whole genome shotgun (WGS) entry which is preliminary data.</text>
</comment>
<dbReference type="GO" id="GO:0046872">
    <property type="term" value="F:metal ion binding"/>
    <property type="evidence" value="ECO:0007669"/>
    <property type="project" value="UniProtKB-KW"/>
</dbReference>
<evidence type="ECO:0000256" key="11">
    <source>
        <dbReference type="PROSITE-ProRule" id="PRU01379"/>
    </source>
</evidence>
<dbReference type="PANTHER" id="PTHR11705">
    <property type="entry name" value="PROTEASE FAMILY M14 CARBOXYPEPTIDASE A,B"/>
    <property type="match status" value="1"/>
</dbReference>
<dbReference type="GO" id="GO:0006508">
    <property type="term" value="P:proteolysis"/>
    <property type="evidence" value="ECO:0007669"/>
    <property type="project" value="UniProtKB-KW"/>
</dbReference>
<keyword evidence="10" id="KW-1015">Disulfide bond</keyword>
<evidence type="ECO:0000256" key="6">
    <source>
        <dbReference type="ARBA" id="ARBA00022729"/>
    </source>
</evidence>
<feature type="active site" description="Proton donor/acceptor" evidence="11">
    <location>
        <position position="406"/>
    </location>
</feature>
<dbReference type="Proteomes" id="UP001620645">
    <property type="component" value="Unassembled WGS sequence"/>
</dbReference>
<evidence type="ECO:0000256" key="8">
    <source>
        <dbReference type="ARBA" id="ARBA00022833"/>
    </source>
</evidence>
<dbReference type="InterPro" id="IPR036990">
    <property type="entry name" value="M14A-like_propep"/>
</dbReference>
<dbReference type="PROSITE" id="PS52035">
    <property type="entry name" value="PEPTIDASE_M14"/>
    <property type="match status" value="1"/>
</dbReference>
<keyword evidence="4" id="KW-0645">Protease</keyword>
<proteinExistence type="inferred from homology"/>
<dbReference type="Pfam" id="PF02244">
    <property type="entry name" value="Propep_M14"/>
    <property type="match status" value="1"/>
</dbReference>
<sequence length="459" mass="51290">MALLSLALFVATALSAHCASEFRSYDGYRLIFALPSSASHLAVLRNLSNHYDASGHEGVQFWKLRPQLGVPTEIFASPKHREELKQYLQHNSIPHYTAVKDFGKQIMRGAAETWRSMDEPTEQCQRPDQFDLGSFHRFDSVVHYLQLIAQHNSAFARFGTIGQSFEGRQLPILTLGYPSNNNSKKPALLVDAGIHAREWVAPAVALHFVDALVNDPQFHSLLRHIDVHVIPILNADGYVHSWTKDRLWRGTRSGPRKGDAQRCAGSEDGANCFGADPNRNFPFHWDESGTSQCPCSQVFSGDGPLSEIECTHLAKFMQNNRDSLKAYLTLHSYGNLLIHPWNYKPKTYPNNVKELRTLANSMAEAIVKAGGTQFEVGTAPDILYSAAGGSDDYAQSLGIKYVYTMELSSGYFGGQFRGFLFPEEQINDEAAKILPGIRTLAEKVRDDAQMDEERRKLGK</sequence>
<protein>
    <recommendedName>
        <fullName evidence="13">Peptidase M14 domain-containing protein</fullName>
    </recommendedName>
</protein>
<dbReference type="InterPro" id="IPR057246">
    <property type="entry name" value="CARBOXYPEPT_ZN_1"/>
</dbReference>
<organism evidence="14 15">
    <name type="scientific">Heterodera schachtii</name>
    <name type="common">Sugarbeet cyst nematode worm</name>
    <name type="synonym">Tylenchus schachtii</name>
    <dbReference type="NCBI Taxonomy" id="97005"/>
    <lineage>
        <taxon>Eukaryota</taxon>
        <taxon>Metazoa</taxon>
        <taxon>Ecdysozoa</taxon>
        <taxon>Nematoda</taxon>
        <taxon>Chromadorea</taxon>
        <taxon>Rhabditida</taxon>
        <taxon>Tylenchina</taxon>
        <taxon>Tylenchomorpha</taxon>
        <taxon>Tylenchoidea</taxon>
        <taxon>Heteroderidae</taxon>
        <taxon>Heteroderinae</taxon>
        <taxon>Heterodera</taxon>
    </lineage>
</organism>
<dbReference type="SMART" id="SM00631">
    <property type="entry name" value="Zn_pept"/>
    <property type="match status" value="1"/>
</dbReference>
<dbReference type="PANTHER" id="PTHR11705:SF91">
    <property type="entry name" value="FI01817P-RELATED"/>
    <property type="match status" value="1"/>
</dbReference>
<name>A0ABD2IZ23_HETSC</name>
<gene>
    <name evidence="14" type="ORF">niasHS_010203</name>
</gene>
<keyword evidence="5" id="KW-0479">Metal-binding</keyword>
<keyword evidence="7" id="KW-0378">Hydrolase</keyword>
<dbReference type="FunFam" id="3.40.630.10:FF:000084">
    <property type="entry name" value="Carboxypeptidase B2"/>
    <property type="match status" value="1"/>
</dbReference>
<keyword evidence="15" id="KW-1185">Reference proteome</keyword>
<dbReference type="InterPro" id="IPR003146">
    <property type="entry name" value="M14A_act_pep"/>
</dbReference>
<feature type="signal peptide" evidence="12">
    <location>
        <begin position="1"/>
        <end position="18"/>
    </location>
</feature>
<evidence type="ECO:0000256" key="7">
    <source>
        <dbReference type="ARBA" id="ARBA00022801"/>
    </source>
</evidence>
<evidence type="ECO:0000256" key="10">
    <source>
        <dbReference type="ARBA" id="ARBA00023157"/>
    </source>
</evidence>
<dbReference type="Gene3D" id="3.40.630.10">
    <property type="entry name" value="Zn peptidases"/>
    <property type="match status" value="1"/>
</dbReference>
<evidence type="ECO:0000256" key="1">
    <source>
        <dbReference type="ARBA" id="ARBA00001947"/>
    </source>
</evidence>
<reference evidence="14 15" key="1">
    <citation type="submission" date="2024-10" db="EMBL/GenBank/DDBJ databases">
        <authorList>
            <person name="Kim D."/>
        </authorList>
    </citation>
    <scope>NUCLEOTIDE SEQUENCE [LARGE SCALE GENOMIC DNA]</scope>
    <source>
        <strain evidence="14">Taebaek</strain>
    </source>
</reference>
<evidence type="ECO:0000256" key="4">
    <source>
        <dbReference type="ARBA" id="ARBA00022670"/>
    </source>
</evidence>
<evidence type="ECO:0000313" key="15">
    <source>
        <dbReference type="Proteomes" id="UP001620645"/>
    </source>
</evidence>
<dbReference type="Pfam" id="PF00246">
    <property type="entry name" value="Peptidase_M14"/>
    <property type="match status" value="1"/>
</dbReference>
<feature type="chain" id="PRO_5044807272" description="Peptidase M14 domain-containing protein" evidence="12">
    <location>
        <begin position="19"/>
        <end position="459"/>
    </location>
</feature>
<dbReference type="InterPro" id="IPR000834">
    <property type="entry name" value="Peptidase_M14"/>
</dbReference>
<dbReference type="PROSITE" id="PS00132">
    <property type="entry name" value="CARBOXYPEPT_ZN_1"/>
    <property type="match status" value="1"/>
</dbReference>
<keyword evidence="6 12" id="KW-0732">Signal</keyword>
<keyword evidence="3" id="KW-0121">Carboxypeptidase</keyword>
<feature type="domain" description="Peptidase M14" evidence="13">
    <location>
        <begin position="134"/>
        <end position="444"/>
    </location>
</feature>
<keyword evidence="8" id="KW-0862">Zinc</keyword>
<evidence type="ECO:0000256" key="2">
    <source>
        <dbReference type="ARBA" id="ARBA00005988"/>
    </source>
</evidence>